<evidence type="ECO:0000313" key="2">
    <source>
        <dbReference type="EMBL" id="NEX64916.1"/>
    </source>
</evidence>
<dbReference type="Pfam" id="PF09204">
    <property type="entry name" value="Colicin_immun"/>
    <property type="match status" value="1"/>
</dbReference>
<comment type="caution">
    <text evidence="2">The sequence shown here is derived from an EMBL/GenBank/DDBJ whole genome shotgun (WGS) entry which is preliminary data.</text>
</comment>
<keyword evidence="3" id="KW-1185">Reference proteome</keyword>
<evidence type="ECO:0000313" key="3">
    <source>
        <dbReference type="Proteomes" id="UP000482155"/>
    </source>
</evidence>
<dbReference type="GO" id="GO:0015643">
    <property type="term" value="F:toxic substance binding"/>
    <property type="evidence" value="ECO:0007669"/>
    <property type="project" value="InterPro"/>
</dbReference>
<dbReference type="EMBL" id="JAAIVB010000089">
    <property type="protein sequence ID" value="NEX64916.1"/>
    <property type="molecule type" value="Genomic_DNA"/>
</dbReference>
<protein>
    <recommendedName>
        <fullName evidence="1">Colicin D immunity protein domain-containing protein</fullName>
    </recommendedName>
</protein>
<proteinExistence type="predicted"/>
<dbReference type="AlphaFoldDB" id="A0A6B3SYX5"/>
<name>A0A6B3SYX5_9BURK</name>
<evidence type="ECO:0000259" key="1">
    <source>
        <dbReference type="Pfam" id="PF09204"/>
    </source>
</evidence>
<organism evidence="2 3">
    <name type="scientific">Noviherbaspirillum galbum</name>
    <dbReference type="NCBI Taxonomy" id="2709383"/>
    <lineage>
        <taxon>Bacteria</taxon>
        <taxon>Pseudomonadati</taxon>
        <taxon>Pseudomonadota</taxon>
        <taxon>Betaproteobacteria</taxon>
        <taxon>Burkholderiales</taxon>
        <taxon>Oxalobacteraceae</taxon>
        <taxon>Noviherbaspirillum</taxon>
    </lineage>
</organism>
<accession>A0A6B3SYX5</accession>
<dbReference type="InterPro" id="IPR015287">
    <property type="entry name" value="Colicin_D_immunity_dom"/>
</dbReference>
<reference evidence="2 3" key="1">
    <citation type="submission" date="2020-02" db="EMBL/GenBank/DDBJ databases">
        <authorList>
            <person name="Kim M.K."/>
        </authorList>
    </citation>
    <scope>NUCLEOTIDE SEQUENCE [LARGE SCALE GENOMIC DNA]</scope>
    <source>
        <strain evidence="2 3">17J57-3</strain>
    </source>
</reference>
<sequence length="129" mass="14809">MSACQRCPAVASAICCRIAGRPSDPAVQLMTIPSSRDRRVLTINLMNKVINNEIFLEEFSRFYISLFQEETSHFDSNIYDAINSVFLDADEYVPLADENYKSLECKFPNFLIADEEFMKRIEVAIKKLI</sequence>
<dbReference type="Proteomes" id="UP000482155">
    <property type="component" value="Unassembled WGS sequence"/>
</dbReference>
<gene>
    <name evidence="2" type="ORF">G3574_27915</name>
</gene>
<dbReference type="GO" id="GO:0030153">
    <property type="term" value="P:bacteriocin immunity"/>
    <property type="evidence" value="ECO:0007669"/>
    <property type="project" value="InterPro"/>
</dbReference>
<feature type="domain" description="Colicin D immunity protein" evidence="1">
    <location>
        <begin position="42"/>
        <end position="101"/>
    </location>
</feature>